<sequence>MHQAFSYVLLAAVSSVCLSLLFFHALTRVPSWPLAESEAADVVALLRDATLRRSAMIYDLGCGWGSLLIALAKAFPDMHVKGVEISPFPCFVAKMRTQAPP</sequence>
<dbReference type="Proteomes" id="UP000554520">
    <property type="component" value="Unassembled WGS sequence"/>
</dbReference>
<dbReference type="Gene3D" id="3.40.50.150">
    <property type="entry name" value="Vaccinia Virus protein VP39"/>
    <property type="match status" value="1"/>
</dbReference>
<protein>
    <submittedName>
        <fullName evidence="5">Cyclopropane fatty-acyl-phospholipid synthase-like methyltransferase</fullName>
    </submittedName>
</protein>
<comment type="caution">
    <text evidence="5">The sequence shown here is derived from an EMBL/GenBank/DDBJ whole genome shotgun (WGS) entry which is preliminary data.</text>
</comment>
<keyword evidence="5" id="KW-0808">Transferase</keyword>
<feature type="transmembrane region" description="Helical" evidence="3">
    <location>
        <begin position="55"/>
        <end position="75"/>
    </location>
</feature>
<proteinExistence type="predicted"/>
<keyword evidence="1 5" id="KW-0489">Methyltransferase</keyword>
<accession>A0A839UI15</accession>
<dbReference type="InterPro" id="IPR029063">
    <property type="entry name" value="SAM-dependent_MTases_sf"/>
</dbReference>
<evidence type="ECO:0000256" key="2">
    <source>
        <dbReference type="ARBA" id="ARBA00022691"/>
    </source>
</evidence>
<evidence type="ECO:0000259" key="4">
    <source>
        <dbReference type="Pfam" id="PF05175"/>
    </source>
</evidence>
<dbReference type="SUPFAM" id="SSF53335">
    <property type="entry name" value="S-adenosyl-L-methionine-dependent methyltransferases"/>
    <property type="match status" value="1"/>
</dbReference>
<dbReference type="Pfam" id="PF05175">
    <property type="entry name" value="MTS"/>
    <property type="match status" value="1"/>
</dbReference>
<keyword evidence="3" id="KW-0812">Transmembrane</keyword>
<dbReference type="EMBL" id="JACHXN010000019">
    <property type="protein sequence ID" value="MBB3148422.1"/>
    <property type="molecule type" value="Genomic_DNA"/>
</dbReference>
<dbReference type="GO" id="GO:0008168">
    <property type="term" value="F:methyltransferase activity"/>
    <property type="evidence" value="ECO:0007669"/>
    <property type="project" value="UniProtKB-KW"/>
</dbReference>
<reference evidence="5 6" key="1">
    <citation type="submission" date="2020-08" db="EMBL/GenBank/DDBJ databases">
        <title>Genomic Encyclopedia of Type Strains, Phase III (KMG-III): the genomes of soil and plant-associated and newly described type strains.</title>
        <authorList>
            <person name="Whitman W."/>
        </authorList>
    </citation>
    <scope>NUCLEOTIDE SEQUENCE [LARGE SCALE GENOMIC DNA]</scope>
    <source>
        <strain evidence="5 6">CECT 7015</strain>
    </source>
</reference>
<keyword evidence="3" id="KW-0472">Membrane</keyword>
<dbReference type="AlphaFoldDB" id="A0A839UI15"/>
<keyword evidence="2" id="KW-0949">S-adenosyl-L-methionine</keyword>
<keyword evidence="3" id="KW-1133">Transmembrane helix</keyword>
<evidence type="ECO:0000313" key="5">
    <source>
        <dbReference type="EMBL" id="MBB3148422.1"/>
    </source>
</evidence>
<organism evidence="5 6">
    <name type="scientific">Phyllobacterium trifolii</name>
    <dbReference type="NCBI Taxonomy" id="300193"/>
    <lineage>
        <taxon>Bacteria</taxon>
        <taxon>Pseudomonadati</taxon>
        <taxon>Pseudomonadota</taxon>
        <taxon>Alphaproteobacteria</taxon>
        <taxon>Hyphomicrobiales</taxon>
        <taxon>Phyllobacteriaceae</taxon>
        <taxon>Phyllobacterium</taxon>
    </lineage>
</organism>
<keyword evidence="6" id="KW-1185">Reference proteome</keyword>
<dbReference type="GO" id="GO:0032259">
    <property type="term" value="P:methylation"/>
    <property type="evidence" value="ECO:0007669"/>
    <property type="project" value="UniProtKB-KW"/>
</dbReference>
<name>A0A839UI15_9HYPH</name>
<gene>
    <name evidence="5" type="ORF">FHS21_004869</name>
</gene>
<feature type="domain" description="Methyltransferase small" evidence="4">
    <location>
        <begin position="50"/>
        <end position="89"/>
    </location>
</feature>
<evidence type="ECO:0000256" key="1">
    <source>
        <dbReference type="ARBA" id="ARBA00022603"/>
    </source>
</evidence>
<dbReference type="RefSeq" id="WP_183664207.1">
    <property type="nucleotide sequence ID" value="NZ_JACHXN010000019.1"/>
</dbReference>
<dbReference type="InterPro" id="IPR007848">
    <property type="entry name" value="Small_mtfrase_dom"/>
</dbReference>
<evidence type="ECO:0000313" key="6">
    <source>
        <dbReference type="Proteomes" id="UP000554520"/>
    </source>
</evidence>
<evidence type="ECO:0000256" key="3">
    <source>
        <dbReference type="SAM" id="Phobius"/>
    </source>
</evidence>